<dbReference type="InterPro" id="IPR006860">
    <property type="entry name" value="FecR"/>
</dbReference>
<dbReference type="Proteomes" id="UP000017142">
    <property type="component" value="Unassembled WGS sequence"/>
</dbReference>
<evidence type="ECO:0000313" key="3">
    <source>
        <dbReference type="EMBL" id="ERO59738.1"/>
    </source>
</evidence>
<protein>
    <submittedName>
        <fullName evidence="3">Fe2+-dicitrate sensor, membrane component</fullName>
    </submittedName>
</protein>
<evidence type="ECO:0000313" key="4">
    <source>
        <dbReference type="Proteomes" id="UP000017142"/>
    </source>
</evidence>
<dbReference type="PANTHER" id="PTHR30273">
    <property type="entry name" value="PERIPLASMIC SIGNAL SENSOR AND SIGMA FACTOR ACTIVATOR FECR-RELATED"/>
    <property type="match status" value="1"/>
</dbReference>
<sequence>MTPSSSSSLPPNVLSAAAEWYATLHDEACSERERHAWRSWLESDERHQLAWRQVEQIQARFQTPDNRLISSVLSRQGRERRSALKLLVLAGLTGTLGYSLPWRSYAADYRTGVGERRQLTLAQGVQVWLNTDSALNVRHQNEALVLQLLSGELLLERGAGGNTPLWLETGQGSVMPASVCKLSLRTWEQRSCLAVFGGETHVQLGAGSDRRLRLPAGQEVTYSREQWQPPVAVQAFRQSWSGGVLVADNMRLDQLTGEIARYQRLHFQLDDDVAALRISGVFPLQDTERLFNALTKTLPITLSHRFHWWVTIRPRQA</sequence>
<dbReference type="RefSeq" id="WP_022632209.1">
    <property type="nucleotide sequence ID" value="NZ_AMWE01000001.1"/>
</dbReference>
<dbReference type="InterPro" id="IPR032623">
    <property type="entry name" value="FecR_N"/>
</dbReference>
<organism evidence="3 4">
    <name type="scientific">Dickeya solani D s0432-1</name>
    <dbReference type="NCBI Taxonomy" id="1231725"/>
    <lineage>
        <taxon>Bacteria</taxon>
        <taxon>Pseudomonadati</taxon>
        <taxon>Pseudomonadota</taxon>
        <taxon>Gammaproteobacteria</taxon>
        <taxon>Enterobacterales</taxon>
        <taxon>Pectobacteriaceae</taxon>
        <taxon>Dickeya</taxon>
    </lineage>
</organism>
<dbReference type="PANTHER" id="PTHR30273:SF2">
    <property type="entry name" value="PROTEIN FECR"/>
    <property type="match status" value="1"/>
</dbReference>
<evidence type="ECO:0000259" key="2">
    <source>
        <dbReference type="Pfam" id="PF16220"/>
    </source>
</evidence>
<dbReference type="PIRSF" id="PIRSF018266">
    <property type="entry name" value="FecR"/>
    <property type="match status" value="1"/>
</dbReference>
<dbReference type="InterPro" id="IPR012373">
    <property type="entry name" value="Ferrdict_sens_TM"/>
</dbReference>
<dbReference type="AlphaFoldDB" id="A0AAV3KG58"/>
<accession>A0AAV3KG58</accession>
<proteinExistence type="predicted"/>
<dbReference type="Gene3D" id="2.60.120.1440">
    <property type="match status" value="1"/>
</dbReference>
<reference evidence="4" key="1">
    <citation type="journal article" date="2013" name="Diversity">
        <title>Genome Sequence of Dickeya solani, a New soft Rot Pathogen of Potato, Suggests its Emergence May Be Related to a Novel Combination of Non-Ribosomal Peptide/Polyketide Synthetase Clusters.</title>
        <authorList>
            <person name="Garlant L."/>
            <person name="Koskinen P."/>
            <person name="Rouhiainen L."/>
            <person name="Laine P."/>
            <person name="Paulin L."/>
            <person name="Auvinen P."/>
            <person name="Holm L."/>
            <person name="Pirhonen M."/>
        </authorList>
    </citation>
    <scope>NUCLEOTIDE SEQUENCE [LARGE SCALE GENOMIC DNA]</scope>
    <source>
        <strain evidence="4">D s0432-1</strain>
    </source>
</reference>
<dbReference type="GO" id="GO:0016989">
    <property type="term" value="F:sigma factor antagonist activity"/>
    <property type="evidence" value="ECO:0007669"/>
    <property type="project" value="TreeGrafter"/>
</dbReference>
<feature type="domain" description="FecR protein" evidence="1">
    <location>
        <begin position="108"/>
        <end position="176"/>
    </location>
</feature>
<dbReference type="Pfam" id="PF16220">
    <property type="entry name" value="DUF4880"/>
    <property type="match status" value="1"/>
</dbReference>
<dbReference type="GeneID" id="43519445"/>
<name>A0AAV3KG58_9GAMM</name>
<dbReference type="EMBL" id="AMWE01000001">
    <property type="protein sequence ID" value="ERO59738.1"/>
    <property type="molecule type" value="Genomic_DNA"/>
</dbReference>
<evidence type="ECO:0000259" key="1">
    <source>
        <dbReference type="Pfam" id="PF04773"/>
    </source>
</evidence>
<gene>
    <name evidence="3" type="ORF">A544_0718</name>
</gene>
<dbReference type="Pfam" id="PF04773">
    <property type="entry name" value="FecR"/>
    <property type="match status" value="1"/>
</dbReference>
<comment type="caution">
    <text evidence="3">The sequence shown here is derived from an EMBL/GenBank/DDBJ whole genome shotgun (WGS) entry which is preliminary data.</text>
</comment>
<feature type="domain" description="FecR N-terminal" evidence="2">
    <location>
        <begin position="16"/>
        <end position="56"/>
    </location>
</feature>